<accession>A0ABU1UNG3</accession>
<keyword evidence="5" id="KW-1185">Reference proteome</keyword>
<sequence length="314" mass="33633">MTNRQDVSFESNGVTCRAWHFAAATDEIETPSGRPCVVMAHGFGGTRDTGLAGYAEGFADAGLDVLLFDYRGFGDSDGTPRQHISFRRQRSDYRAAIAAARALDGVDPDRIVLWGTSYSGGHVIAEAVADDRIAAVISMTPAVDGAAALLAIAKHSGFRKLGVLTKHGLKDAGHLLTRRSPHRIAVVGEPGSLAVITAPGALEGYLALAGPTWRNEVCARTALEVAFNRPIRFAPGLRVPIMFQIGDHDSVAPPAAAARAATKAGKFAHTKTYPIDHFDVYDGQWQQQALTDQLEFLLQSPRVTGRTEQKAMNS</sequence>
<keyword evidence="2" id="KW-0378">Hydrolase</keyword>
<protein>
    <submittedName>
        <fullName evidence="4">Pimeloyl-ACP methyl ester carboxylesterase</fullName>
    </submittedName>
</protein>
<gene>
    <name evidence="4" type="ORF">J2X11_001537</name>
</gene>
<dbReference type="SUPFAM" id="SSF53474">
    <property type="entry name" value="alpha/beta-Hydrolases"/>
    <property type="match status" value="1"/>
</dbReference>
<evidence type="ECO:0000256" key="1">
    <source>
        <dbReference type="ARBA" id="ARBA00008645"/>
    </source>
</evidence>
<dbReference type="Proteomes" id="UP001257739">
    <property type="component" value="Unassembled WGS sequence"/>
</dbReference>
<dbReference type="InterPro" id="IPR050261">
    <property type="entry name" value="FrsA_esterase"/>
</dbReference>
<evidence type="ECO:0000256" key="2">
    <source>
        <dbReference type="ARBA" id="ARBA00022801"/>
    </source>
</evidence>
<name>A0ABU1UNG3_9ACTN</name>
<dbReference type="RefSeq" id="WP_309969046.1">
    <property type="nucleotide sequence ID" value="NZ_JAVDWH010000001.1"/>
</dbReference>
<comment type="caution">
    <text evidence="4">The sequence shown here is derived from an EMBL/GenBank/DDBJ whole genome shotgun (WGS) entry which is preliminary data.</text>
</comment>
<feature type="domain" description="Serine aminopeptidase S33" evidence="3">
    <location>
        <begin position="34"/>
        <end position="273"/>
    </location>
</feature>
<dbReference type="InterPro" id="IPR029058">
    <property type="entry name" value="AB_hydrolase_fold"/>
</dbReference>
<dbReference type="EMBL" id="JAVDWH010000001">
    <property type="protein sequence ID" value="MDR7086698.1"/>
    <property type="molecule type" value="Genomic_DNA"/>
</dbReference>
<dbReference type="InterPro" id="IPR022742">
    <property type="entry name" value="Hydrolase_4"/>
</dbReference>
<organism evidence="4 5">
    <name type="scientific">Aeromicrobium panaciterrae</name>
    <dbReference type="NCBI Taxonomy" id="363861"/>
    <lineage>
        <taxon>Bacteria</taxon>
        <taxon>Bacillati</taxon>
        <taxon>Actinomycetota</taxon>
        <taxon>Actinomycetes</taxon>
        <taxon>Propionibacteriales</taxon>
        <taxon>Nocardioidaceae</taxon>
        <taxon>Aeromicrobium</taxon>
    </lineage>
</organism>
<dbReference type="PANTHER" id="PTHR22946:SF9">
    <property type="entry name" value="POLYKETIDE TRANSFERASE AF380"/>
    <property type="match status" value="1"/>
</dbReference>
<proteinExistence type="inferred from homology"/>
<comment type="similarity">
    <text evidence="1">Belongs to the AB hydrolase superfamily.</text>
</comment>
<dbReference type="Gene3D" id="1.10.10.800">
    <property type="match status" value="1"/>
</dbReference>
<reference evidence="4 5" key="1">
    <citation type="submission" date="2023-07" db="EMBL/GenBank/DDBJ databases">
        <title>Sorghum-associated microbial communities from plants grown in Nebraska, USA.</title>
        <authorList>
            <person name="Schachtman D."/>
        </authorList>
    </citation>
    <scope>NUCLEOTIDE SEQUENCE [LARGE SCALE GENOMIC DNA]</scope>
    <source>
        <strain evidence="4 5">BE248</strain>
    </source>
</reference>
<dbReference type="Pfam" id="PF12146">
    <property type="entry name" value="Hydrolase_4"/>
    <property type="match status" value="1"/>
</dbReference>
<dbReference type="PANTHER" id="PTHR22946">
    <property type="entry name" value="DIENELACTONE HYDROLASE DOMAIN-CONTAINING PROTEIN-RELATED"/>
    <property type="match status" value="1"/>
</dbReference>
<evidence type="ECO:0000313" key="5">
    <source>
        <dbReference type="Proteomes" id="UP001257739"/>
    </source>
</evidence>
<evidence type="ECO:0000313" key="4">
    <source>
        <dbReference type="EMBL" id="MDR7086698.1"/>
    </source>
</evidence>
<dbReference type="Gene3D" id="3.40.50.1820">
    <property type="entry name" value="alpha/beta hydrolase"/>
    <property type="match status" value="1"/>
</dbReference>
<evidence type="ECO:0000259" key="3">
    <source>
        <dbReference type="Pfam" id="PF12146"/>
    </source>
</evidence>